<keyword evidence="2" id="KW-1185">Reference proteome</keyword>
<gene>
    <name evidence="1" type="ORF">SAMN06265376_102329</name>
</gene>
<evidence type="ECO:0000313" key="1">
    <source>
        <dbReference type="EMBL" id="SNR74105.1"/>
    </source>
</evidence>
<dbReference type="EMBL" id="FZNY01000002">
    <property type="protein sequence ID" value="SNR74105.1"/>
    <property type="molecule type" value="Genomic_DNA"/>
</dbReference>
<organism evidence="1 2">
    <name type="scientific">Dokdonia pacifica</name>
    <dbReference type="NCBI Taxonomy" id="1627892"/>
    <lineage>
        <taxon>Bacteria</taxon>
        <taxon>Pseudomonadati</taxon>
        <taxon>Bacteroidota</taxon>
        <taxon>Flavobacteriia</taxon>
        <taxon>Flavobacteriales</taxon>
        <taxon>Flavobacteriaceae</taxon>
        <taxon>Dokdonia</taxon>
    </lineage>
</organism>
<dbReference type="InterPro" id="IPR014867">
    <property type="entry name" value="Spore_coat_CotH_CotH2/3/7"/>
</dbReference>
<dbReference type="Pfam" id="PF08757">
    <property type="entry name" value="CotH"/>
    <property type="match status" value="1"/>
</dbReference>
<name>A0A238YSK5_9FLAO</name>
<proteinExistence type="predicted"/>
<accession>A0A238YSK5</accession>
<dbReference type="OrthoDB" id="9803752at2"/>
<sequence length="514" mass="59822">MIAISYMSLFVAKKTILYLAHLTNLIFCMLYSVKRIISNSCKLCCFVLLCCMFSVRTSYAQSEMPTMAIDDSLSIAVIHASLLKDMRGTVTIAYKNKPYTLELFKGEATTSDVYRLTDAGGKAYAVYVAKHPLFQFYIDKPIINEPKRMATLTYTDKDTILQTYAGIELRGSSSLIFPKKTYDINLHPSADGVSNQDLKIDRMRSDDDWILDAIHNEPLRMRSHLSYQLWTEIYRPYYLQEEPKAKAGVTTRYCEVFINDRYKGVYLVSEQVDRKLLKLKKQKGDTTRGELFQGARYLGASSFDSIPQKKNYLLSWGGYDIKYPVPTNTPWDNLYAFTDFVLHSDDTAFAKEISSRFQMENVIDYFLFINALRAPDNMGKNIYVARYKEDEPYFYVPWDLDGTFGTIYSGKRIATTDDFLTNGLLRRLIAVNPDNFIQRFQNRWIELRKGIFETKALQQRQSEIYASLKDNLLYEREEQRWSTFAYDQEGLEYMQTWTEKRLLFLDGFIKKMGE</sequence>
<dbReference type="Proteomes" id="UP000198379">
    <property type="component" value="Unassembled WGS sequence"/>
</dbReference>
<evidence type="ECO:0000313" key="2">
    <source>
        <dbReference type="Proteomes" id="UP000198379"/>
    </source>
</evidence>
<reference evidence="1 2" key="1">
    <citation type="submission" date="2017-06" db="EMBL/GenBank/DDBJ databases">
        <authorList>
            <person name="Kim H.J."/>
            <person name="Triplett B.A."/>
        </authorList>
    </citation>
    <scope>NUCLEOTIDE SEQUENCE [LARGE SCALE GENOMIC DNA]</scope>
    <source>
        <strain evidence="1 2">DSM 25597</strain>
    </source>
</reference>
<dbReference type="AlphaFoldDB" id="A0A238YSK5"/>
<protein>
    <submittedName>
        <fullName evidence="1">CotH protein</fullName>
    </submittedName>
</protein>